<organism evidence="6 7">
    <name type="scientific">Rhizobium mesosinicum</name>
    <dbReference type="NCBI Taxonomy" id="335017"/>
    <lineage>
        <taxon>Bacteria</taxon>
        <taxon>Pseudomonadati</taxon>
        <taxon>Pseudomonadota</taxon>
        <taxon>Alphaproteobacteria</taxon>
        <taxon>Hyphomicrobiales</taxon>
        <taxon>Rhizobiaceae</taxon>
        <taxon>Rhizobium/Agrobacterium group</taxon>
        <taxon>Rhizobium</taxon>
    </lineage>
</organism>
<dbReference type="Proteomes" id="UP000717752">
    <property type="component" value="Unassembled WGS sequence"/>
</dbReference>
<dbReference type="Gene3D" id="1.10.357.10">
    <property type="entry name" value="Tetracycline Repressor, domain 2"/>
    <property type="match status" value="1"/>
</dbReference>
<evidence type="ECO:0000256" key="3">
    <source>
        <dbReference type="ARBA" id="ARBA00023163"/>
    </source>
</evidence>
<keyword evidence="1" id="KW-0805">Transcription regulation</keyword>
<protein>
    <submittedName>
        <fullName evidence="6">TetR/AcrR family transcriptional regulator</fullName>
    </submittedName>
</protein>
<gene>
    <name evidence="6" type="ORF">JNB85_23165</name>
</gene>
<evidence type="ECO:0000256" key="2">
    <source>
        <dbReference type="ARBA" id="ARBA00023125"/>
    </source>
</evidence>
<comment type="caution">
    <text evidence="6">The sequence shown here is derived from an EMBL/GenBank/DDBJ whole genome shotgun (WGS) entry which is preliminary data.</text>
</comment>
<evidence type="ECO:0000256" key="4">
    <source>
        <dbReference type="PROSITE-ProRule" id="PRU00335"/>
    </source>
</evidence>
<dbReference type="RefSeq" id="WP_220336632.1">
    <property type="nucleotide sequence ID" value="NZ_JAEUAK010000010.1"/>
</dbReference>
<dbReference type="EMBL" id="JAEUAK010000010">
    <property type="protein sequence ID" value="MBW9055310.1"/>
    <property type="molecule type" value="Genomic_DNA"/>
</dbReference>
<reference evidence="6 7" key="1">
    <citation type="journal article" date="2021" name="MBio">
        <title>Poor Competitiveness of Bradyrhizobium in Pigeon Pea Root Colonization in Indian Soils.</title>
        <authorList>
            <person name="Chalasani D."/>
            <person name="Basu A."/>
            <person name="Pullabhotla S.V.S.R.N."/>
            <person name="Jorrin B."/>
            <person name="Neal A.L."/>
            <person name="Poole P.S."/>
            <person name="Podile A.R."/>
            <person name="Tkacz A."/>
        </authorList>
    </citation>
    <scope>NUCLEOTIDE SEQUENCE [LARGE SCALE GENOMIC DNA]</scope>
    <source>
        <strain evidence="6 7">HU56</strain>
    </source>
</reference>
<sequence>MRADAKKNYDHILAVAREMLTGNGANASLRDIARKAEVGDGTLHRHFPTREALLEALLREGFEDLARRASELEQSDDPRNALVTWLREATTVTHNYSGAIASMVSAIADENSALHTSCVMLRTAGAQLLRRAQAKGAARMDMDGNDLFALISALAWLAEQPPLVPRADHLFDIISGAILTSEQQ</sequence>
<dbReference type="SUPFAM" id="SSF46689">
    <property type="entry name" value="Homeodomain-like"/>
    <property type="match status" value="1"/>
</dbReference>
<dbReference type="InterPro" id="IPR036271">
    <property type="entry name" value="Tet_transcr_reg_TetR-rel_C_sf"/>
</dbReference>
<dbReference type="InterPro" id="IPR009057">
    <property type="entry name" value="Homeodomain-like_sf"/>
</dbReference>
<evidence type="ECO:0000256" key="1">
    <source>
        <dbReference type="ARBA" id="ARBA00023015"/>
    </source>
</evidence>
<evidence type="ECO:0000313" key="7">
    <source>
        <dbReference type="Proteomes" id="UP000717752"/>
    </source>
</evidence>
<dbReference type="SUPFAM" id="SSF48498">
    <property type="entry name" value="Tetracyclin repressor-like, C-terminal domain"/>
    <property type="match status" value="1"/>
</dbReference>
<evidence type="ECO:0000313" key="6">
    <source>
        <dbReference type="EMBL" id="MBW9055310.1"/>
    </source>
</evidence>
<dbReference type="PROSITE" id="PS50977">
    <property type="entry name" value="HTH_TETR_2"/>
    <property type="match status" value="1"/>
</dbReference>
<keyword evidence="7" id="KW-1185">Reference proteome</keyword>
<keyword evidence="3" id="KW-0804">Transcription</keyword>
<dbReference type="InterPro" id="IPR001647">
    <property type="entry name" value="HTH_TetR"/>
</dbReference>
<dbReference type="PRINTS" id="PR00455">
    <property type="entry name" value="HTHTETR"/>
</dbReference>
<proteinExistence type="predicted"/>
<keyword evidence="2 4" id="KW-0238">DNA-binding</keyword>
<feature type="domain" description="HTH tetR-type" evidence="5">
    <location>
        <begin position="6"/>
        <end position="65"/>
    </location>
</feature>
<name>A0ABS7GZ92_9HYPH</name>
<feature type="DNA-binding region" description="H-T-H motif" evidence="4">
    <location>
        <begin position="28"/>
        <end position="47"/>
    </location>
</feature>
<dbReference type="PANTHER" id="PTHR30055:SF234">
    <property type="entry name" value="HTH-TYPE TRANSCRIPTIONAL REGULATOR BETI"/>
    <property type="match status" value="1"/>
</dbReference>
<dbReference type="Pfam" id="PF00440">
    <property type="entry name" value="TetR_N"/>
    <property type="match status" value="1"/>
</dbReference>
<accession>A0ABS7GZ92</accession>
<dbReference type="InterPro" id="IPR049445">
    <property type="entry name" value="TetR_SbtR-like_C"/>
</dbReference>
<dbReference type="Pfam" id="PF21597">
    <property type="entry name" value="TetR_C_43"/>
    <property type="match status" value="1"/>
</dbReference>
<dbReference type="InterPro" id="IPR050109">
    <property type="entry name" value="HTH-type_TetR-like_transc_reg"/>
</dbReference>
<evidence type="ECO:0000259" key="5">
    <source>
        <dbReference type="PROSITE" id="PS50977"/>
    </source>
</evidence>
<dbReference type="PANTHER" id="PTHR30055">
    <property type="entry name" value="HTH-TYPE TRANSCRIPTIONAL REGULATOR RUTR"/>
    <property type="match status" value="1"/>
</dbReference>